<evidence type="ECO:0000313" key="1">
    <source>
        <dbReference type="EMBL" id="CAG6564580.1"/>
    </source>
</evidence>
<proteinExistence type="predicted"/>
<organism evidence="1">
    <name type="scientific">Culex pipiens</name>
    <name type="common">House mosquito</name>
    <dbReference type="NCBI Taxonomy" id="7175"/>
    <lineage>
        <taxon>Eukaryota</taxon>
        <taxon>Metazoa</taxon>
        <taxon>Ecdysozoa</taxon>
        <taxon>Arthropoda</taxon>
        <taxon>Hexapoda</taxon>
        <taxon>Insecta</taxon>
        <taxon>Pterygota</taxon>
        <taxon>Neoptera</taxon>
        <taxon>Endopterygota</taxon>
        <taxon>Diptera</taxon>
        <taxon>Nematocera</taxon>
        <taxon>Culicoidea</taxon>
        <taxon>Culicidae</taxon>
        <taxon>Culicinae</taxon>
        <taxon>Culicini</taxon>
        <taxon>Culex</taxon>
        <taxon>Culex</taxon>
    </lineage>
</organism>
<name>A0A8D8NGZ2_CULPI</name>
<dbReference type="AlphaFoldDB" id="A0A8D8NGZ2"/>
<reference evidence="1" key="1">
    <citation type="submission" date="2021-05" db="EMBL/GenBank/DDBJ databases">
        <authorList>
            <person name="Alioto T."/>
            <person name="Alioto T."/>
            <person name="Gomez Garrido J."/>
        </authorList>
    </citation>
    <scope>NUCLEOTIDE SEQUENCE</scope>
</reference>
<dbReference type="EMBL" id="HBUE01166994">
    <property type="protein sequence ID" value="CAG6513113.1"/>
    <property type="molecule type" value="Transcribed_RNA"/>
</dbReference>
<protein>
    <submittedName>
        <fullName evidence="1">(northern house mosquito) hypothetical protein</fullName>
    </submittedName>
</protein>
<dbReference type="EMBL" id="HBUE01272310">
    <property type="protein sequence ID" value="CAG6564580.1"/>
    <property type="molecule type" value="Transcribed_RNA"/>
</dbReference>
<sequence length="131" mass="14357">MWRRSGSGRACIDVPIRKWAGVRAARSFGSSLSGRSGREFMWDSICVSTVHMSSNDNLDGPSCRNRCFLATFTADSHNPPKWGAFGGVRCQVIPSAVQNSWIFSCSASWVSIVYSRASSFLAPSKFLPLSE</sequence>
<accession>A0A8D8NGZ2</accession>